<dbReference type="RefSeq" id="WP_079686387.1">
    <property type="nucleotide sequence ID" value="NZ_FUZU01000001.1"/>
</dbReference>
<dbReference type="Gene3D" id="2.50.20.10">
    <property type="entry name" value="Lipoprotein localisation LolA/LolB/LppX"/>
    <property type="match status" value="1"/>
</dbReference>
<gene>
    <name evidence="1" type="ORF">SAMN05660236_1875</name>
</gene>
<organism evidence="1 2">
    <name type="scientific">Ohtaekwangia koreensis</name>
    <dbReference type="NCBI Taxonomy" id="688867"/>
    <lineage>
        <taxon>Bacteria</taxon>
        <taxon>Pseudomonadati</taxon>
        <taxon>Bacteroidota</taxon>
        <taxon>Cytophagia</taxon>
        <taxon>Cytophagales</taxon>
        <taxon>Fulvivirgaceae</taxon>
        <taxon>Ohtaekwangia</taxon>
    </lineage>
</organism>
<dbReference type="STRING" id="688867.SAMN05660236_1875"/>
<accession>A0A1T5K6I4</accession>
<reference evidence="1 2" key="1">
    <citation type="submission" date="2017-02" db="EMBL/GenBank/DDBJ databases">
        <authorList>
            <person name="Peterson S.W."/>
        </authorList>
    </citation>
    <scope>NUCLEOTIDE SEQUENCE [LARGE SCALE GENOMIC DNA]</scope>
    <source>
        <strain evidence="1 2">DSM 25262</strain>
    </source>
</reference>
<evidence type="ECO:0000313" key="2">
    <source>
        <dbReference type="Proteomes" id="UP000190961"/>
    </source>
</evidence>
<name>A0A1T5K6I4_9BACT</name>
<keyword evidence="2" id="KW-1185">Reference proteome</keyword>
<dbReference type="AlphaFoldDB" id="A0A1T5K6I4"/>
<proteinExistence type="predicted"/>
<dbReference type="EMBL" id="FUZU01000001">
    <property type="protein sequence ID" value="SKC59347.1"/>
    <property type="molecule type" value="Genomic_DNA"/>
</dbReference>
<sequence>MGLRLIFKTILVVLVVHIAPCFAYGQEDCAAIFKKAIDQVRSMRLLSKNNGFEMRCRIKITPESGALVEEHMEVIALKNKYRCITSKYSLYQDATTMVVIQHDEKTVFVTRPLPDQLRKDQFTEMVKLQDSLQQHLILGNCTKEFGTVHAGEGCIKITFVPDKTIDGLGLRAITYWVELERYEVKKIAIDYTPNSGYGVKKYELIVDKMNAQSTTIPFKNEALAQGMLGDKLRSEFKSYALIDKRN</sequence>
<protein>
    <submittedName>
        <fullName evidence="1">Uncharacterized protein</fullName>
    </submittedName>
</protein>
<dbReference type="Proteomes" id="UP000190961">
    <property type="component" value="Unassembled WGS sequence"/>
</dbReference>
<evidence type="ECO:0000313" key="1">
    <source>
        <dbReference type="EMBL" id="SKC59347.1"/>
    </source>
</evidence>
<dbReference type="OrthoDB" id="9880519at2"/>